<dbReference type="Pfam" id="PF24693">
    <property type="entry name" value="DUF7660"/>
    <property type="match status" value="1"/>
</dbReference>
<evidence type="ECO:0000313" key="2">
    <source>
        <dbReference type="EMBL" id="MFC6590880.1"/>
    </source>
</evidence>
<organism evidence="2 3">
    <name type="scientific">Deinococcus lacus</name>
    <dbReference type="NCBI Taxonomy" id="392561"/>
    <lineage>
        <taxon>Bacteria</taxon>
        <taxon>Thermotogati</taxon>
        <taxon>Deinococcota</taxon>
        <taxon>Deinococci</taxon>
        <taxon>Deinococcales</taxon>
        <taxon>Deinococcaceae</taxon>
        <taxon>Deinococcus</taxon>
    </lineage>
</organism>
<dbReference type="InterPro" id="IPR056077">
    <property type="entry name" value="DUF7660"/>
</dbReference>
<evidence type="ECO:0000313" key="3">
    <source>
        <dbReference type="Proteomes" id="UP001596297"/>
    </source>
</evidence>
<name>A0ABW1Y995_9DEIO</name>
<evidence type="ECO:0000259" key="1">
    <source>
        <dbReference type="Pfam" id="PF24693"/>
    </source>
</evidence>
<sequence>MQTEQVKAREDLAEFVHQLCHQLQQSPDSWEHRTLPEYLEAMASWTKDMDGWYLNRGETVPEQPTWTTLAQILSAATMYE</sequence>
<gene>
    <name evidence="2" type="ORF">ACFP81_01740</name>
</gene>
<protein>
    <recommendedName>
        <fullName evidence="1">DUF7660 domain-containing protein</fullName>
    </recommendedName>
</protein>
<dbReference type="EMBL" id="JBHSWD010000001">
    <property type="protein sequence ID" value="MFC6590880.1"/>
    <property type="molecule type" value="Genomic_DNA"/>
</dbReference>
<accession>A0ABW1Y995</accession>
<dbReference type="Proteomes" id="UP001596297">
    <property type="component" value="Unassembled WGS sequence"/>
</dbReference>
<dbReference type="RefSeq" id="WP_380081886.1">
    <property type="nucleotide sequence ID" value="NZ_JBHSWD010000001.1"/>
</dbReference>
<reference evidence="3" key="1">
    <citation type="journal article" date="2019" name="Int. J. Syst. Evol. Microbiol.">
        <title>The Global Catalogue of Microorganisms (GCM) 10K type strain sequencing project: providing services to taxonomists for standard genome sequencing and annotation.</title>
        <authorList>
            <consortium name="The Broad Institute Genomics Platform"/>
            <consortium name="The Broad Institute Genome Sequencing Center for Infectious Disease"/>
            <person name="Wu L."/>
            <person name="Ma J."/>
        </authorList>
    </citation>
    <scope>NUCLEOTIDE SEQUENCE [LARGE SCALE GENOMIC DNA]</scope>
    <source>
        <strain evidence="3">CGMCC 1.15772</strain>
    </source>
</reference>
<keyword evidence="3" id="KW-1185">Reference proteome</keyword>
<feature type="domain" description="DUF7660" evidence="1">
    <location>
        <begin position="9"/>
        <end position="80"/>
    </location>
</feature>
<comment type="caution">
    <text evidence="2">The sequence shown here is derived from an EMBL/GenBank/DDBJ whole genome shotgun (WGS) entry which is preliminary data.</text>
</comment>
<proteinExistence type="predicted"/>